<comment type="caution">
    <text evidence="1">The sequence shown here is derived from an EMBL/GenBank/DDBJ whole genome shotgun (WGS) entry which is preliminary data.</text>
</comment>
<name>A0A0F9ZME0_TRIHA</name>
<dbReference type="Proteomes" id="UP000034112">
    <property type="component" value="Unassembled WGS sequence"/>
</dbReference>
<accession>A0A0F9ZME0</accession>
<dbReference type="AlphaFoldDB" id="A0A0F9ZME0"/>
<dbReference type="EMBL" id="JOKZ01000196">
    <property type="protein sequence ID" value="KKP01422.1"/>
    <property type="molecule type" value="Genomic_DNA"/>
</dbReference>
<organism evidence="1 2">
    <name type="scientific">Trichoderma harzianum</name>
    <name type="common">Hypocrea lixii</name>
    <dbReference type="NCBI Taxonomy" id="5544"/>
    <lineage>
        <taxon>Eukaryota</taxon>
        <taxon>Fungi</taxon>
        <taxon>Dikarya</taxon>
        <taxon>Ascomycota</taxon>
        <taxon>Pezizomycotina</taxon>
        <taxon>Sordariomycetes</taxon>
        <taxon>Hypocreomycetidae</taxon>
        <taxon>Hypocreales</taxon>
        <taxon>Hypocreaceae</taxon>
        <taxon>Trichoderma</taxon>
    </lineage>
</organism>
<proteinExistence type="predicted"/>
<dbReference type="OrthoDB" id="2824656at2759"/>
<gene>
    <name evidence="1" type="ORF">THAR02_06462</name>
</gene>
<evidence type="ECO:0000313" key="2">
    <source>
        <dbReference type="Proteomes" id="UP000034112"/>
    </source>
</evidence>
<sequence>MLSQVLRFTFPAGSTISSTAFLKLRQQIAAAGAASQYYGYTTPTRVLSLPRKRHEVCWVIRNGGPDWPDERQDRSAVAEGLISTGITDATSLEFEFTEAQLEHLTKALDAPICEFACIRLRDDAPLEDEALQTSMHKTYSDTYQIPGFTGGYWAYALNTNETAGVPCSGPAPETIPKSHRRLGVYYLGWDSIELHEDGTQTAAFSEEIEKLQPYFGPGSGAFYTMLRQHK</sequence>
<evidence type="ECO:0000313" key="1">
    <source>
        <dbReference type="EMBL" id="KKP01422.1"/>
    </source>
</evidence>
<reference evidence="2" key="1">
    <citation type="journal article" date="2015" name="Genome Announc.">
        <title>Draft whole-genome sequence of the biocontrol agent Trichoderma harzianum T6776.</title>
        <authorList>
            <person name="Baroncelli R."/>
            <person name="Piaggeschi G."/>
            <person name="Fiorini L."/>
            <person name="Bertolini E."/>
            <person name="Zapparata A."/>
            <person name="Pe M.E."/>
            <person name="Sarrocco S."/>
            <person name="Vannacci G."/>
        </authorList>
    </citation>
    <scope>NUCLEOTIDE SEQUENCE [LARGE SCALE GENOMIC DNA]</scope>
    <source>
        <strain evidence="2">T6776</strain>
    </source>
</reference>
<protein>
    <submittedName>
        <fullName evidence="1">Uncharacterized protein</fullName>
    </submittedName>
</protein>
<dbReference type="OMA" id="KRHEVCW"/>